<dbReference type="AlphaFoldDB" id="A0A6G0VN98"/>
<comment type="caution">
    <text evidence="1">The sequence shown here is derived from an EMBL/GenBank/DDBJ whole genome shotgun (WGS) entry which is preliminary data.</text>
</comment>
<name>A0A6G0VN98_APHCR</name>
<keyword evidence="2" id="KW-1185">Reference proteome</keyword>
<gene>
    <name evidence="1" type="ORF">FWK35_00039238</name>
</gene>
<evidence type="ECO:0000313" key="2">
    <source>
        <dbReference type="Proteomes" id="UP000478052"/>
    </source>
</evidence>
<reference evidence="1 2" key="1">
    <citation type="submission" date="2019-08" db="EMBL/GenBank/DDBJ databases">
        <title>Whole genome of Aphis craccivora.</title>
        <authorList>
            <person name="Voronova N.V."/>
            <person name="Shulinski R.S."/>
            <person name="Bandarenka Y.V."/>
            <person name="Zhorov D.G."/>
            <person name="Warner D."/>
        </authorList>
    </citation>
    <scope>NUCLEOTIDE SEQUENCE [LARGE SCALE GENOMIC DNA]</scope>
    <source>
        <strain evidence="1">180601</strain>
        <tissue evidence="1">Whole Body</tissue>
    </source>
</reference>
<organism evidence="1 2">
    <name type="scientific">Aphis craccivora</name>
    <name type="common">Cowpea aphid</name>
    <dbReference type="NCBI Taxonomy" id="307492"/>
    <lineage>
        <taxon>Eukaryota</taxon>
        <taxon>Metazoa</taxon>
        <taxon>Ecdysozoa</taxon>
        <taxon>Arthropoda</taxon>
        <taxon>Hexapoda</taxon>
        <taxon>Insecta</taxon>
        <taxon>Pterygota</taxon>
        <taxon>Neoptera</taxon>
        <taxon>Paraneoptera</taxon>
        <taxon>Hemiptera</taxon>
        <taxon>Sternorrhyncha</taxon>
        <taxon>Aphidomorpha</taxon>
        <taxon>Aphidoidea</taxon>
        <taxon>Aphididae</taxon>
        <taxon>Aphidini</taxon>
        <taxon>Aphis</taxon>
        <taxon>Aphis</taxon>
    </lineage>
</organism>
<accession>A0A6G0VN98</accession>
<sequence length="76" mass="8836">MPPTDNKTPFYVSNDTLHRDLLIPTVKNVAKTLYKRFHLKLANHRNPLIQDLSSRTLPGDPGRRLKRTWCRDLLGN</sequence>
<dbReference type="EMBL" id="VUJU01013989">
    <property type="protein sequence ID" value="KAF0703215.1"/>
    <property type="molecule type" value="Genomic_DNA"/>
</dbReference>
<dbReference type="Proteomes" id="UP000478052">
    <property type="component" value="Unassembled WGS sequence"/>
</dbReference>
<protein>
    <submittedName>
        <fullName evidence="1">Disrupted in renal carcinoma protein 2-like</fullName>
    </submittedName>
</protein>
<proteinExistence type="predicted"/>
<dbReference type="OrthoDB" id="10050074at2759"/>
<evidence type="ECO:0000313" key="1">
    <source>
        <dbReference type="EMBL" id="KAF0703215.1"/>
    </source>
</evidence>